<dbReference type="SUPFAM" id="SSF46785">
    <property type="entry name" value="Winged helix' DNA-binding domain"/>
    <property type="match status" value="1"/>
</dbReference>
<accession>A0A1W1BPN2</accession>
<dbReference type="SUPFAM" id="SSF51206">
    <property type="entry name" value="cAMP-binding domain-like"/>
    <property type="match status" value="1"/>
</dbReference>
<evidence type="ECO:0000259" key="4">
    <source>
        <dbReference type="PROSITE" id="PS51063"/>
    </source>
</evidence>
<evidence type="ECO:0000256" key="2">
    <source>
        <dbReference type="ARBA" id="ARBA00023125"/>
    </source>
</evidence>
<gene>
    <name evidence="5" type="ORF">MNB_SV-14-890</name>
</gene>
<dbReference type="InterPro" id="IPR050397">
    <property type="entry name" value="Env_Response_Regulators"/>
</dbReference>
<keyword evidence="3" id="KW-0804">Transcription</keyword>
<dbReference type="CDD" id="cd00038">
    <property type="entry name" value="CAP_ED"/>
    <property type="match status" value="1"/>
</dbReference>
<dbReference type="Gene3D" id="1.10.10.10">
    <property type="entry name" value="Winged helix-like DNA-binding domain superfamily/Winged helix DNA-binding domain"/>
    <property type="match status" value="1"/>
</dbReference>
<evidence type="ECO:0000313" key="5">
    <source>
        <dbReference type="EMBL" id="SFV55441.1"/>
    </source>
</evidence>
<sequence length="235" mass="27016">MPKDHSFNQQAYDVLQHSTLFGNLSESTLKSIIDECNKISWRKADTLEYEIGEKYLFIIITGRLKITYIDSYTGRSLALFLKAEGDIFDVFTLLDGKEHIIFPVVMDDMNVLRIPIERAREWIIQHPKFNASFLPYLGEKMRALESFGTSLVFHKTHTRLAKLILDHTHPKSKHEHYPVKLINNLSHESLAELIGSVRSVVSTQMHKLKEEGIIMSKRGHLAVANLEKLIQKCDS</sequence>
<reference evidence="5" key="1">
    <citation type="submission" date="2016-10" db="EMBL/GenBank/DDBJ databases">
        <authorList>
            <person name="de Groot N.N."/>
        </authorList>
    </citation>
    <scope>NUCLEOTIDE SEQUENCE</scope>
</reference>
<keyword evidence="2" id="KW-0238">DNA-binding</keyword>
<dbReference type="GO" id="GO:0003677">
    <property type="term" value="F:DNA binding"/>
    <property type="evidence" value="ECO:0007669"/>
    <property type="project" value="UniProtKB-KW"/>
</dbReference>
<feature type="domain" description="HTH crp-type" evidence="4">
    <location>
        <begin position="154"/>
        <end position="227"/>
    </location>
</feature>
<name>A0A1W1BPN2_9ZZZZ</name>
<dbReference type="EMBL" id="FPHN01000049">
    <property type="protein sequence ID" value="SFV55441.1"/>
    <property type="molecule type" value="Genomic_DNA"/>
</dbReference>
<dbReference type="GO" id="GO:0003700">
    <property type="term" value="F:DNA-binding transcription factor activity"/>
    <property type="evidence" value="ECO:0007669"/>
    <property type="project" value="TreeGrafter"/>
</dbReference>
<dbReference type="InterPro" id="IPR000595">
    <property type="entry name" value="cNMP-bd_dom"/>
</dbReference>
<dbReference type="AlphaFoldDB" id="A0A1W1BPN2"/>
<evidence type="ECO:0000256" key="3">
    <source>
        <dbReference type="ARBA" id="ARBA00023163"/>
    </source>
</evidence>
<protein>
    <submittedName>
        <fullName evidence="5">Transcriptional regulator, Crp/Fnr family</fullName>
    </submittedName>
</protein>
<dbReference type="Pfam" id="PF13545">
    <property type="entry name" value="HTH_Crp_2"/>
    <property type="match status" value="1"/>
</dbReference>
<dbReference type="InterPro" id="IPR036388">
    <property type="entry name" value="WH-like_DNA-bd_sf"/>
</dbReference>
<dbReference type="PROSITE" id="PS51063">
    <property type="entry name" value="HTH_CRP_2"/>
    <property type="match status" value="1"/>
</dbReference>
<dbReference type="PANTHER" id="PTHR24567:SF74">
    <property type="entry name" value="HTH-TYPE TRANSCRIPTIONAL REGULATOR ARCR"/>
    <property type="match status" value="1"/>
</dbReference>
<dbReference type="Gene3D" id="2.60.120.10">
    <property type="entry name" value="Jelly Rolls"/>
    <property type="match status" value="1"/>
</dbReference>
<dbReference type="PANTHER" id="PTHR24567">
    <property type="entry name" value="CRP FAMILY TRANSCRIPTIONAL REGULATORY PROTEIN"/>
    <property type="match status" value="1"/>
</dbReference>
<dbReference type="InterPro" id="IPR036390">
    <property type="entry name" value="WH_DNA-bd_sf"/>
</dbReference>
<evidence type="ECO:0000256" key="1">
    <source>
        <dbReference type="ARBA" id="ARBA00023015"/>
    </source>
</evidence>
<dbReference type="InterPro" id="IPR018490">
    <property type="entry name" value="cNMP-bd_dom_sf"/>
</dbReference>
<dbReference type="InterPro" id="IPR014710">
    <property type="entry name" value="RmlC-like_jellyroll"/>
</dbReference>
<keyword evidence="1" id="KW-0805">Transcription regulation</keyword>
<proteinExistence type="predicted"/>
<organism evidence="5">
    <name type="scientific">hydrothermal vent metagenome</name>
    <dbReference type="NCBI Taxonomy" id="652676"/>
    <lineage>
        <taxon>unclassified sequences</taxon>
        <taxon>metagenomes</taxon>
        <taxon>ecological metagenomes</taxon>
    </lineage>
</organism>
<dbReference type="InterPro" id="IPR012318">
    <property type="entry name" value="HTH_CRP"/>
</dbReference>
<dbReference type="GO" id="GO:0005829">
    <property type="term" value="C:cytosol"/>
    <property type="evidence" value="ECO:0007669"/>
    <property type="project" value="TreeGrafter"/>
</dbReference>